<dbReference type="KEGG" id="pchm:VFPPC_12053"/>
<evidence type="ECO:0000256" key="2">
    <source>
        <dbReference type="SAM" id="Phobius"/>
    </source>
</evidence>
<dbReference type="InterPro" id="IPR016444">
    <property type="entry name" value="Synaptobrevin/VAMP"/>
</dbReference>
<keyword evidence="2" id="KW-1133">Transmembrane helix</keyword>
<dbReference type="Proteomes" id="UP000078397">
    <property type="component" value="Unassembled WGS sequence"/>
</dbReference>
<dbReference type="Gene3D" id="1.20.5.110">
    <property type="match status" value="1"/>
</dbReference>
<dbReference type="PANTHER" id="PTHR45701">
    <property type="entry name" value="SYNAPTOBREVIN FAMILY MEMBER"/>
    <property type="match status" value="1"/>
</dbReference>
<feature type="domain" description="V-SNARE coiled-coil homology" evidence="3">
    <location>
        <begin position="30"/>
        <end position="90"/>
    </location>
</feature>
<feature type="transmembrane region" description="Helical" evidence="2">
    <location>
        <begin position="96"/>
        <end position="119"/>
    </location>
</feature>
<reference evidence="4 5" key="1">
    <citation type="journal article" date="2016" name="PLoS Pathog.">
        <title>Biosynthesis of antibiotic leucinostatins in bio-control fungus Purpureocillium lilacinum and their inhibition on phytophthora revealed by genome mining.</title>
        <authorList>
            <person name="Wang G."/>
            <person name="Liu Z."/>
            <person name="Lin R."/>
            <person name="Li E."/>
            <person name="Mao Z."/>
            <person name="Ling J."/>
            <person name="Yang Y."/>
            <person name="Yin W.B."/>
            <person name="Xie B."/>
        </authorList>
    </citation>
    <scope>NUCLEOTIDE SEQUENCE [LARGE SCALE GENOMIC DNA]</scope>
    <source>
        <strain evidence="4">170</strain>
    </source>
</reference>
<gene>
    <name evidence="4" type="ORF">VFPPC_12053</name>
</gene>
<keyword evidence="2" id="KW-0812">Transmembrane</keyword>
<evidence type="ECO:0000256" key="1">
    <source>
        <dbReference type="PROSITE-ProRule" id="PRU00290"/>
    </source>
</evidence>
<organism evidence="4 5">
    <name type="scientific">Pochonia chlamydosporia 170</name>
    <dbReference type="NCBI Taxonomy" id="1380566"/>
    <lineage>
        <taxon>Eukaryota</taxon>
        <taxon>Fungi</taxon>
        <taxon>Dikarya</taxon>
        <taxon>Ascomycota</taxon>
        <taxon>Pezizomycotina</taxon>
        <taxon>Sordariomycetes</taxon>
        <taxon>Hypocreomycetidae</taxon>
        <taxon>Hypocreales</taxon>
        <taxon>Clavicipitaceae</taxon>
        <taxon>Pochonia</taxon>
    </lineage>
</organism>
<sequence length="123" mass="13603">MTSSVAESNDGLTANMSRYTNEGGVAKHERVAALRTNLKETKAIVEGNCQALRQNGEYLEETGRRMENLASSAEGLHFGAKRVRKQMWFKDMKSRVCICSGVIIILLVVVVTSSEYIAVNSYL</sequence>
<comment type="caution">
    <text evidence="4">The sequence shown here is derived from an EMBL/GenBank/DDBJ whole genome shotgun (WGS) entry which is preliminary data.</text>
</comment>
<dbReference type="SUPFAM" id="SSF58038">
    <property type="entry name" value="SNARE fusion complex"/>
    <property type="match status" value="1"/>
</dbReference>
<name>A0A179F321_METCM</name>
<evidence type="ECO:0000313" key="4">
    <source>
        <dbReference type="EMBL" id="OAQ59750.2"/>
    </source>
</evidence>
<dbReference type="OrthoDB" id="190375at2759"/>
<dbReference type="GeneID" id="28854048"/>
<dbReference type="GO" id="GO:0016020">
    <property type="term" value="C:membrane"/>
    <property type="evidence" value="ECO:0007669"/>
    <property type="project" value="InterPro"/>
</dbReference>
<dbReference type="GO" id="GO:0016192">
    <property type="term" value="P:vesicle-mediated transport"/>
    <property type="evidence" value="ECO:0007669"/>
    <property type="project" value="InterPro"/>
</dbReference>
<dbReference type="PROSITE" id="PS50892">
    <property type="entry name" value="V_SNARE"/>
    <property type="match status" value="1"/>
</dbReference>
<keyword evidence="5" id="KW-1185">Reference proteome</keyword>
<evidence type="ECO:0000259" key="3">
    <source>
        <dbReference type="PROSITE" id="PS50892"/>
    </source>
</evidence>
<dbReference type="InterPro" id="IPR001388">
    <property type="entry name" value="Synaptobrevin-like"/>
</dbReference>
<keyword evidence="2" id="KW-0472">Membrane</keyword>
<dbReference type="InterPro" id="IPR042855">
    <property type="entry name" value="V_SNARE_CC"/>
</dbReference>
<dbReference type="AlphaFoldDB" id="A0A179F321"/>
<keyword evidence="1" id="KW-0175">Coiled coil</keyword>
<dbReference type="RefSeq" id="XP_022284044.1">
    <property type="nucleotide sequence ID" value="XM_022428804.1"/>
</dbReference>
<dbReference type="Pfam" id="PF00957">
    <property type="entry name" value="Synaptobrevin"/>
    <property type="match status" value="1"/>
</dbReference>
<dbReference type="EMBL" id="LSBJ02000002">
    <property type="protein sequence ID" value="OAQ59750.2"/>
    <property type="molecule type" value="Genomic_DNA"/>
</dbReference>
<evidence type="ECO:0000313" key="5">
    <source>
        <dbReference type="Proteomes" id="UP000078397"/>
    </source>
</evidence>
<accession>A0A179F321</accession>
<protein>
    <submittedName>
        <fullName evidence="4">Synaptobrevin domain-containing protein</fullName>
    </submittedName>
</protein>
<dbReference type="STRING" id="1380566.A0A179F321"/>
<proteinExistence type="predicted"/>
<dbReference type="PRINTS" id="PR00219">
    <property type="entry name" value="SYNAPTOBREVN"/>
</dbReference>